<organism evidence="1 2">
    <name type="scientific">Auriscalpium vulgare</name>
    <dbReference type="NCBI Taxonomy" id="40419"/>
    <lineage>
        <taxon>Eukaryota</taxon>
        <taxon>Fungi</taxon>
        <taxon>Dikarya</taxon>
        <taxon>Basidiomycota</taxon>
        <taxon>Agaricomycotina</taxon>
        <taxon>Agaricomycetes</taxon>
        <taxon>Russulales</taxon>
        <taxon>Auriscalpiaceae</taxon>
        <taxon>Auriscalpium</taxon>
    </lineage>
</organism>
<dbReference type="EMBL" id="MU275917">
    <property type="protein sequence ID" value="KAI0046775.1"/>
    <property type="molecule type" value="Genomic_DNA"/>
</dbReference>
<dbReference type="Proteomes" id="UP000814033">
    <property type="component" value="Unassembled WGS sequence"/>
</dbReference>
<reference evidence="1" key="2">
    <citation type="journal article" date="2022" name="New Phytol.">
        <title>Evolutionary transition to the ectomycorrhizal habit in the genomes of a hyperdiverse lineage of mushroom-forming fungi.</title>
        <authorList>
            <person name="Looney B."/>
            <person name="Miyauchi S."/>
            <person name="Morin E."/>
            <person name="Drula E."/>
            <person name="Courty P.E."/>
            <person name="Kohler A."/>
            <person name="Kuo A."/>
            <person name="LaButti K."/>
            <person name="Pangilinan J."/>
            <person name="Lipzen A."/>
            <person name="Riley R."/>
            <person name="Andreopoulos W."/>
            <person name="He G."/>
            <person name="Johnson J."/>
            <person name="Nolan M."/>
            <person name="Tritt A."/>
            <person name="Barry K.W."/>
            <person name="Grigoriev I.V."/>
            <person name="Nagy L.G."/>
            <person name="Hibbett D."/>
            <person name="Henrissat B."/>
            <person name="Matheny P.B."/>
            <person name="Labbe J."/>
            <person name="Martin F.M."/>
        </authorList>
    </citation>
    <scope>NUCLEOTIDE SEQUENCE</scope>
    <source>
        <strain evidence="1">FP105234-sp</strain>
    </source>
</reference>
<reference evidence="1" key="1">
    <citation type="submission" date="2021-02" db="EMBL/GenBank/DDBJ databases">
        <authorList>
            <consortium name="DOE Joint Genome Institute"/>
            <person name="Ahrendt S."/>
            <person name="Looney B.P."/>
            <person name="Miyauchi S."/>
            <person name="Morin E."/>
            <person name="Drula E."/>
            <person name="Courty P.E."/>
            <person name="Chicoki N."/>
            <person name="Fauchery L."/>
            <person name="Kohler A."/>
            <person name="Kuo A."/>
            <person name="Labutti K."/>
            <person name="Pangilinan J."/>
            <person name="Lipzen A."/>
            <person name="Riley R."/>
            <person name="Andreopoulos W."/>
            <person name="He G."/>
            <person name="Johnson J."/>
            <person name="Barry K.W."/>
            <person name="Grigoriev I.V."/>
            <person name="Nagy L."/>
            <person name="Hibbett D."/>
            <person name="Henrissat B."/>
            <person name="Matheny P.B."/>
            <person name="Labbe J."/>
            <person name="Martin F."/>
        </authorList>
    </citation>
    <scope>NUCLEOTIDE SEQUENCE</scope>
    <source>
        <strain evidence="1">FP105234-sp</strain>
    </source>
</reference>
<proteinExistence type="predicted"/>
<comment type="caution">
    <text evidence="1">The sequence shown here is derived from an EMBL/GenBank/DDBJ whole genome shotgun (WGS) entry which is preliminary data.</text>
</comment>
<sequence>MPTAPNFDDINQSVIYIPYESEQDSEKDSQDYNPYEERDLPGGYEVRMDAYRVAWKRCLDRVQSVIDALNAPIIEEIVKEVDQAYEDVLPGLPFPELPVIAISGASSGSAFLDNISRRLDHNSEEDDSRPETYVVHLHPPDCLTLMLTMKTLVTGFVDRPPDGHEVKRKATASLANYDISLLEAWYRAFQDTREKLPRLVVFMHDFEQFESAIVEDVFAICNERIPDLPLVFIVSLSSPPSPSYLHITYPRATLALLRVDTYSIPSGIEVLEKIITETFFDIGFDPDVMIGPATLDFLADFFCRHTSSVDAVLTVLQLAHLKHFDEPLAILLYNELLGTKSSAKAVSKLSSPGSFPFLDSLLSWSVDPQLSDQEDDWPSTEVAGLLNTVRRARVAFRSRSRGVKIALGILCAVQNALVGLEVRNAETPRTPLALMSAALGGELGREAKHLETTIAKLSEEKVKTLVEALDAYLSGIAQHVDDHDAAYSAAVEGLDAGGDAWSAAALGTWLMNFLDEYLVNLEDAHLWDIWYMGSTPFPSELLNPSLRTTVISGVFDPYSYISASADDDETQLPSNTPRRRALWELPDTSILFRRYLEAGRLINVYDWYESFAMVIDSQRRHMEKRASASVSADEASEGDGGEGEERWKMHVQARFVRALHELDFLGFVRHTGRKADHVMRTVFDTAL</sequence>
<evidence type="ECO:0000313" key="2">
    <source>
        <dbReference type="Proteomes" id="UP000814033"/>
    </source>
</evidence>
<accession>A0ACB8RRX3</accession>
<keyword evidence="2" id="KW-1185">Reference proteome</keyword>
<evidence type="ECO:0000313" key="1">
    <source>
        <dbReference type="EMBL" id="KAI0046775.1"/>
    </source>
</evidence>
<protein>
    <submittedName>
        <fullName evidence="1">Uncharacterized protein</fullName>
    </submittedName>
</protein>
<gene>
    <name evidence="1" type="ORF">FA95DRAFT_1542047</name>
</gene>
<name>A0ACB8RRX3_9AGAM</name>